<dbReference type="AlphaFoldDB" id="A0A7C3IIP7"/>
<feature type="transmembrane region" description="Helical" evidence="1">
    <location>
        <begin position="205"/>
        <end position="230"/>
    </location>
</feature>
<sequence>MKRIAITITVLLTSLIILLDVRGLISMWMPFGLQLHTPAAQYVQPLEVPLGGLAWAKEGAFSIRASLIKADTGEVVATQPIQRDRVVYKGEVLYELASFRSHIKAPSAGKYLLILELHDASGIVQAKLEKSLSISENAPDSEFRMFSVSHITALAVLLLLVLCVFWIGTSKSISANMKAILPIIMFTLMLANEVIYHIYWQVVGAWSVSTALMIQMCGLSILLLPWVFIIKPGKAGKLLFEILYFWGIGGALQALLTPDIGLLGFPSYKYFSFFISHGLIILLTVYASVTLPYKINLKSLVRTMVISNVVIICIYGMNHLLVLLPPYEVGNYFVLNYPPVTGSLVDLFVQLFGPSPWYFIGFELMALVVFGILVLPWYLCKVKKEYDSP</sequence>
<feature type="transmembrane region" description="Helical" evidence="1">
    <location>
        <begin position="242"/>
        <end position="265"/>
    </location>
</feature>
<evidence type="ECO:0000256" key="1">
    <source>
        <dbReference type="SAM" id="Phobius"/>
    </source>
</evidence>
<feature type="transmembrane region" description="Helical" evidence="1">
    <location>
        <begin position="179"/>
        <end position="199"/>
    </location>
</feature>
<dbReference type="Pfam" id="PF14808">
    <property type="entry name" value="TMEM164"/>
    <property type="match status" value="1"/>
</dbReference>
<accession>A0A7C3IIP7</accession>
<gene>
    <name evidence="2" type="ORF">ENS59_02375</name>
</gene>
<organism evidence="2">
    <name type="scientific">Gracilinema caldarium</name>
    <dbReference type="NCBI Taxonomy" id="215591"/>
    <lineage>
        <taxon>Bacteria</taxon>
        <taxon>Pseudomonadati</taxon>
        <taxon>Spirochaetota</taxon>
        <taxon>Spirochaetia</taxon>
        <taxon>Spirochaetales</taxon>
        <taxon>Breznakiellaceae</taxon>
        <taxon>Gracilinema</taxon>
    </lineage>
</organism>
<keyword evidence="1" id="KW-0812">Transmembrane</keyword>
<feature type="transmembrane region" description="Helical" evidence="1">
    <location>
        <begin position="145"/>
        <end position="167"/>
    </location>
</feature>
<feature type="transmembrane region" description="Helical" evidence="1">
    <location>
        <begin position="357"/>
        <end position="379"/>
    </location>
</feature>
<proteinExistence type="predicted"/>
<comment type="caution">
    <text evidence="2">The sequence shown here is derived from an EMBL/GenBank/DDBJ whole genome shotgun (WGS) entry which is preliminary data.</text>
</comment>
<name>A0A7C3IIP7_9SPIR</name>
<dbReference type="NCBIfam" id="TIGR02206">
    <property type="entry name" value="intg_mem_TP0381"/>
    <property type="match status" value="1"/>
</dbReference>
<dbReference type="EMBL" id="DSVL01000070">
    <property type="protein sequence ID" value="HFH28345.1"/>
    <property type="molecule type" value="Genomic_DNA"/>
</dbReference>
<evidence type="ECO:0000313" key="2">
    <source>
        <dbReference type="EMBL" id="HFH28345.1"/>
    </source>
</evidence>
<feature type="transmembrane region" description="Helical" evidence="1">
    <location>
        <begin position="271"/>
        <end position="293"/>
    </location>
</feature>
<reference evidence="2" key="1">
    <citation type="journal article" date="2020" name="mSystems">
        <title>Genome- and Community-Level Interaction Insights into Carbon Utilization and Element Cycling Functions of Hydrothermarchaeota in Hydrothermal Sediment.</title>
        <authorList>
            <person name="Zhou Z."/>
            <person name="Liu Y."/>
            <person name="Xu W."/>
            <person name="Pan J."/>
            <person name="Luo Z.H."/>
            <person name="Li M."/>
        </authorList>
    </citation>
    <scope>NUCLEOTIDE SEQUENCE [LARGE SCALE GENOMIC DNA]</scope>
    <source>
        <strain evidence="2">SpSt-503</strain>
    </source>
</reference>
<protein>
    <submittedName>
        <fullName evidence="2">TIGR02206 family membrane protein</fullName>
    </submittedName>
</protein>
<keyword evidence="1" id="KW-1133">Transmembrane helix</keyword>
<keyword evidence="1" id="KW-0472">Membrane</keyword>
<feature type="transmembrane region" description="Helical" evidence="1">
    <location>
        <begin position="305"/>
        <end position="327"/>
    </location>
</feature>
<dbReference type="InterPro" id="IPR011737">
    <property type="entry name" value="CHP02206_TP0381"/>
</dbReference>